<organism evidence="1 2">
    <name type="scientific">Perkinsus olseni</name>
    <name type="common">Perkinsus atlanticus</name>
    <dbReference type="NCBI Taxonomy" id="32597"/>
    <lineage>
        <taxon>Eukaryota</taxon>
        <taxon>Sar</taxon>
        <taxon>Alveolata</taxon>
        <taxon>Perkinsozoa</taxon>
        <taxon>Perkinsea</taxon>
        <taxon>Perkinsida</taxon>
        <taxon>Perkinsidae</taxon>
        <taxon>Perkinsus</taxon>
    </lineage>
</organism>
<reference evidence="1 2" key="1">
    <citation type="submission" date="2020-04" db="EMBL/GenBank/DDBJ databases">
        <title>Perkinsus olseni comparative genomics.</title>
        <authorList>
            <person name="Bogema D.R."/>
        </authorList>
    </citation>
    <scope>NUCLEOTIDE SEQUENCE [LARGE SCALE GENOMIC DNA]</scope>
    <source>
        <strain evidence="1 2">ATCC PRA-207</strain>
    </source>
</reference>
<keyword evidence="2" id="KW-1185">Reference proteome</keyword>
<evidence type="ECO:0000313" key="1">
    <source>
        <dbReference type="EMBL" id="KAF4713392.1"/>
    </source>
</evidence>
<name>A0A7J6QZ38_PEROL</name>
<dbReference type="AlphaFoldDB" id="A0A7J6QZ38"/>
<sequence length="81" mass="9159">MERSLSQETFFDGYGISYYDAPLQSAIAPRWLDCNNTDGRPVDQETTSLKELSLDEFIARQEAEKAYLASQGLTPDDFLFA</sequence>
<accession>A0A7J6QZ38</accession>
<comment type="caution">
    <text evidence="1">The sequence shown here is derived from an EMBL/GenBank/DDBJ whole genome shotgun (WGS) entry which is preliminary data.</text>
</comment>
<gene>
    <name evidence="1" type="ORF">FOZ63_031258</name>
</gene>
<dbReference type="EMBL" id="JABANO010029537">
    <property type="protein sequence ID" value="KAF4713392.1"/>
    <property type="molecule type" value="Genomic_DNA"/>
</dbReference>
<dbReference type="Proteomes" id="UP000553632">
    <property type="component" value="Unassembled WGS sequence"/>
</dbReference>
<protein>
    <submittedName>
        <fullName evidence="1">Uncharacterized protein</fullName>
    </submittedName>
</protein>
<evidence type="ECO:0000313" key="2">
    <source>
        <dbReference type="Proteomes" id="UP000553632"/>
    </source>
</evidence>
<proteinExistence type="predicted"/>